<evidence type="ECO:0000259" key="5">
    <source>
        <dbReference type="PROSITE" id="PS51379"/>
    </source>
</evidence>
<dbReference type="EMBL" id="UINC01020659">
    <property type="protein sequence ID" value="SVA86543.1"/>
    <property type="molecule type" value="Genomic_DNA"/>
</dbReference>
<dbReference type="InterPro" id="IPR017900">
    <property type="entry name" value="4Fe4S_Fe_S_CS"/>
</dbReference>
<dbReference type="PANTHER" id="PTHR30224:SF4">
    <property type="entry name" value="ELECTRON TRANSPORT PROTEIN YCCM-RELATED"/>
    <property type="match status" value="1"/>
</dbReference>
<keyword evidence="4" id="KW-1133">Transmembrane helix</keyword>
<dbReference type="GO" id="GO:0005886">
    <property type="term" value="C:plasma membrane"/>
    <property type="evidence" value="ECO:0007669"/>
    <property type="project" value="UniProtKB-SubCell"/>
</dbReference>
<organism evidence="6">
    <name type="scientific">marine metagenome</name>
    <dbReference type="NCBI Taxonomy" id="408172"/>
    <lineage>
        <taxon>unclassified sequences</taxon>
        <taxon>metagenomes</taxon>
        <taxon>ecological metagenomes</taxon>
    </lineage>
</organism>
<proteinExistence type="predicted"/>
<feature type="transmembrane region" description="Helical" evidence="4">
    <location>
        <begin position="105"/>
        <end position="138"/>
    </location>
</feature>
<dbReference type="AlphaFoldDB" id="A0A381ZCR9"/>
<evidence type="ECO:0000256" key="4">
    <source>
        <dbReference type="SAM" id="Phobius"/>
    </source>
</evidence>
<evidence type="ECO:0000256" key="2">
    <source>
        <dbReference type="ARBA" id="ARBA00022475"/>
    </source>
</evidence>
<dbReference type="InterPro" id="IPR017896">
    <property type="entry name" value="4Fe4S_Fe-S-bd"/>
</dbReference>
<dbReference type="PANTHER" id="PTHR30224">
    <property type="entry name" value="ELECTRON TRANSPORT PROTEIN"/>
    <property type="match status" value="1"/>
</dbReference>
<feature type="transmembrane region" description="Helical" evidence="4">
    <location>
        <begin position="159"/>
        <end position="177"/>
    </location>
</feature>
<protein>
    <recommendedName>
        <fullName evidence="5">4Fe-4S ferredoxin-type domain-containing protein</fullName>
    </recommendedName>
</protein>
<accession>A0A381ZCR9</accession>
<feature type="transmembrane region" description="Helical" evidence="4">
    <location>
        <begin position="310"/>
        <end position="331"/>
    </location>
</feature>
<sequence>MAHCSMAADGTMTMDGIPFWMAAGGVVLIILLTHGYMMFRKAPDIGRVPYWTLNLLSAAWLKRLVKWPAFPLLIQSVPLLLLSLVIVAGLFGSPKGNIAPVLTWTWWWILLIFFVAGFGKLFCAICPWEALSSMVTALSLKSRLKRITHDRPFPRWARNIWPAIGFFVLLTWLELGMDITHSPAMTAVLGLFMAAMAVMLAVVYEKRAFCRYSCPVGRISGLYALFSPVELRPADAEICRTCDGKECYHGSANQTGCPTGLFPGHLTENTYCTLCSECVRACPHDNLALNLRPPATDLVRKNRFQWDESILAIVLLALTSFHGLTMTPVWVSANNLLRVETGLGPKVMFTLLMLLMVLLPIGLFWVTARVASALTPTAGVSTGVIFKAFAYSLIPVALFYHLAHNCMHFFMEAGNLLPLLSDPLGWGWDLFGTAKKTYGAMLSMKAIWWLQIICVVVGHVFGVVTADNLAKRLYDTSGLAKRVLYPLMFAMVLYSVFSVWLIAQPMDMRTSGM</sequence>
<comment type="subcellular location">
    <subcellularLocation>
        <location evidence="1">Cell membrane</location>
    </subcellularLocation>
</comment>
<evidence type="ECO:0000313" key="6">
    <source>
        <dbReference type="EMBL" id="SVA86543.1"/>
    </source>
</evidence>
<feature type="transmembrane region" description="Helical" evidence="4">
    <location>
        <begin position="19"/>
        <end position="39"/>
    </location>
</feature>
<name>A0A381ZCR9_9ZZZZ</name>
<feature type="domain" description="4Fe-4S ferredoxin-type" evidence="5">
    <location>
        <begin position="262"/>
        <end position="292"/>
    </location>
</feature>
<keyword evidence="2" id="KW-1003">Cell membrane</keyword>
<keyword evidence="3 4" id="KW-0472">Membrane</keyword>
<feature type="transmembrane region" description="Helical" evidence="4">
    <location>
        <begin position="183"/>
        <end position="204"/>
    </location>
</feature>
<dbReference type="PROSITE" id="PS51379">
    <property type="entry name" value="4FE4S_FER_2"/>
    <property type="match status" value="1"/>
</dbReference>
<feature type="transmembrane region" description="Helical" evidence="4">
    <location>
        <begin position="351"/>
        <end position="372"/>
    </location>
</feature>
<feature type="transmembrane region" description="Helical" evidence="4">
    <location>
        <begin position="446"/>
        <end position="464"/>
    </location>
</feature>
<feature type="transmembrane region" description="Helical" evidence="4">
    <location>
        <begin position="484"/>
        <end position="503"/>
    </location>
</feature>
<keyword evidence="4" id="KW-0812">Transmembrane</keyword>
<evidence type="ECO:0000256" key="3">
    <source>
        <dbReference type="ARBA" id="ARBA00023136"/>
    </source>
</evidence>
<dbReference type="InterPro" id="IPR052378">
    <property type="entry name" value="NosR_regulator"/>
</dbReference>
<dbReference type="PROSITE" id="PS00198">
    <property type="entry name" value="4FE4S_FER_1"/>
    <property type="match status" value="1"/>
</dbReference>
<gene>
    <name evidence="6" type="ORF">METZ01_LOCUS139397</name>
</gene>
<feature type="transmembrane region" description="Helical" evidence="4">
    <location>
        <begin position="384"/>
        <end position="403"/>
    </location>
</feature>
<reference evidence="6" key="1">
    <citation type="submission" date="2018-05" db="EMBL/GenBank/DDBJ databases">
        <authorList>
            <person name="Lanie J.A."/>
            <person name="Ng W.-L."/>
            <person name="Kazmierczak K.M."/>
            <person name="Andrzejewski T.M."/>
            <person name="Davidsen T.M."/>
            <person name="Wayne K.J."/>
            <person name="Tettelin H."/>
            <person name="Glass J.I."/>
            <person name="Rusch D."/>
            <person name="Podicherti R."/>
            <person name="Tsui H.-C.T."/>
            <person name="Winkler M.E."/>
        </authorList>
    </citation>
    <scope>NUCLEOTIDE SEQUENCE</scope>
</reference>
<evidence type="ECO:0000256" key="1">
    <source>
        <dbReference type="ARBA" id="ARBA00004236"/>
    </source>
</evidence>
<dbReference type="SUPFAM" id="SSF54862">
    <property type="entry name" value="4Fe-4S ferredoxins"/>
    <property type="match status" value="1"/>
</dbReference>
<feature type="transmembrane region" description="Helical" evidence="4">
    <location>
        <begin position="72"/>
        <end position="93"/>
    </location>
</feature>